<dbReference type="AlphaFoldDB" id="A0A2A6C6T2"/>
<feature type="compositionally biased region" description="Basic and acidic residues" evidence="1">
    <location>
        <begin position="13"/>
        <end position="23"/>
    </location>
</feature>
<reference evidence="3" key="1">
    <citation type="journal article" date="2008" name="Nat. Genet.">
        <title>The Pristionchus pacificus genome provides a unique perspective on nematode lifestyle and parasitism.</title>
        <authorList>
            <person name="Dieterich C."/>
            <person name="Clifton S.W."/>
            <person name="Schuster L.N."/>
            <person name="Chinwalla A."/>
            <person name="Delehaunty K."/>
            <person name="Dinkelacker I."/>
            <person name="Fulton L."/>
            <person name="Fulton R."/>
            <person name="Godfrey J."/>
            <person name="Minx P."/>
            <person name="Mitreva M."/>
            <person name="Roeseler W."/>
            <person name="Tian H."/>
            <person name="Witte H."/>
            <person name="Yang S.P."/>
            <person name="Wilson R.K."/>
            <person name="Sommer R.J."/>
        </authorList>
    </citation>
    <scope>NUCLEOTIDE SEQUENCE [LARGE SCALE GENOMIC DNA]</scope>
    <source>
        <strain evidence="3">PS312</strain>
    </source>
</reference>
<feature type="compositionally biased region" description="Polar residues" evidence="1">
    <location>
        <begin position="1"/>
        <end position="12"/>
    </location>
</feature>
<protein>
    <submittedName>
        <fullName evidence="2">Uncharacterized protein</fullName>
    </submittedName>
</protein>
<gene>
    <name evidence="2" type="primary">WBGene00272884</name>
</gene>
<accession>A0A2A6C6T2</accession>
<evidence type="ECO:0000256" key="1">
    <source>
        <dbReference type="SAM" id="MobiDB-lite"/>
    </source>
</evidence>
<name>A0A2A6C6T2_PRIPA</name>
<keyword evidence="3" id="KW-1185">Reference proteome</keyword>
<organism evidence="2 3">
    <name type="scientific">Pristionchus pacificus</name>
    <name type="common">Parasitic nematode worm</name>
    <dbReference type="NCBI Taxonomy" id="54126"/>
    <lineage>
        <taxon>Eukaryota</taxon>
        <taxon>Metazoa</taxon>
        <taxon>Ecdysozoa</taxon>
        <taxon>Nematoda</taxon>
        <taxon>Chromadorea</taxon>
        <taxon>Rhabditida</taxon>
        <taxon>Rhabditina</taxon>
        <taxon>Diplogasteromorpha</taxon>
        <taxon>Diplogasteroidea</taxon>
        <taxon>Neodiplogasteridae</taxon>
        <taxon>Pristionchus</taxon>
    </lineage>
</organism>
<dbReference type="EnsemblMetazoa" id="PPA34515.1">
    <property type="protein sequence ID" value="PPA34515.1"/>
    <property type="gene ID" value="WBGene00272884"/>
</dbReference>
<accession>A0A8R1YNB8</accession>
<evidence type="ECO:0000313" key="3">
    <source>
        <dbReference type="Proteomes" id="UP000005239"/>
    </source>
</evidence>
<dbReference type="Proteomes" id="UP000005239">
    <property type="component" value="Unassembled WGS sequence"/>
</dbReference>
<reference evidence="2" key="2">
    <citation type="submission" date="2022-06" db="UniProtKB">
        <authorList>
            <consortium name="EnsemblMetazoa"/>
        </authorList>
    </citation>
    <scope>IDENTIFICATION</scope>
    <source>
        <strain evidence="2">PS312</strain>
    </source>
</reference>
<feature type="region of interest" description="Disordered" evidence="1">
    <location>
        <begin position="149"/>
        <end position="170"/>
    </location>
</feature>
<proteinExistence type="predicted"/>
<evidence type="ECO:0000313" key="2">
    <source>
        <dbReference type="EnsemblMetazoa" id="PPA34515.1"/>
    </source>
</evidence>
<feature type="region of interest" description="Disordered" evidence="1">
    <location>
        <begin position="1"/>
        <end position="31"/>
    </location>
</feature>
<sequence length="170" mass="19497">MAPNCSATSSSHSFDDVAHEEKPLQATTAEAAEPYVLSEADQKYMEQLKKFEEEKYKLKLEMIEVDELVSKKFPDLPIARDVKSDPVWRYDDEQRMRVRVGLKMMNKKAIKMYSEALAFEKDLLSDIDRRIRLITAGIAALEVNRKLESRKRAVDASNDGNDEAKRAKVE</sequence>